<keyword evidence="3 5" id="KW-0238">DNA-binding</keyword>
<dbReference type="SUPFAM" id="SSF48498">
    <property type="entry name" value="Tetracyclin repressor-like, C-terminal domain"/>
    <property type="match status" value="1"/>
</dbReference>
<dbReference type="OrthoDB" id="116240at2"/>
<dbReference type="PRINTS" id="PR00455">
    <property type="entry name" value="HTHTETR"/>
</dbReference>
<evidence type="ECO:0000313" key="7">
    <source>
        <dbReference type="EMBL" id="MEQ5838475.1"/>
    </source>
</evidence>
<reference evidence="7" key="2">
    <citation type="submission" date="2022-09" db="EMBL/GenBank/DDBJ databases">
        <authorList>
            <person name="Fergusson C."/>
            <person name="Paulo B.S."/>
            <person name="Eustaquio A.S."/>
            <person name="Linington R."/>
        </authorList>
    </citation>
    <scope>NUCLEOTIDE SEQUENCE</scope>
    <source>
        <strain evidence="7">RL17-338-BIF-B</strain>
    </source>
</reference>
<dbReference type="AlphaFoldDB" id="A0A2A4F7S1"/>
<dbReference type="Gene3D" id="1.10.10.60">
    <property type="entry name" value="Homeodomain-like"/>
    <property type="match status" value="1"/>
</dbReference>
<evidence type="ECO:0000313" key="9">
    <source>
        <dbReference type="Proteomes" id="UP000218022"/>
    </source>
</evidence>
<dbReference type="Pfam" id="PF00440">
    <property type="entry name" value="TetR_N"/>
    <property type="match status" value="1"/>
</dbReference>
<keyword evidence="2" id="KW-0805">Transcription regulation</keyword>
<evidence type="ECO:0000313" key="10">
    <source>
        <dbReference type="Proteomes" id="UP001469089"/>
    </source>
</evidence>
<dbReference type="InterPro" id="IPR050109">
    <property type="entry name" value="HTH-type_TetR-like_transc_reg"/>
</dbReference>
<evidence type="ECO:0000259" key="6">
    <source>
        <dbReference type="PROSITE" id="PS50977"/>
    </source>
</evidence>
<organism evidence="8 9">
    <name type="scientific">Paraburkholderia acidicola</name>
    <dbReference type="NCBI Taxonomy" id="1912599"/>
    <lineage>
        <taxon>Bacteria</taxon>
        <taxon>Pseudomonadati</taxon>
        <taxon>Pseudomonadota</taxon>
        <taxon>Betaproteobacteria</taxon>
        <taxon>Burkholderiales</taxon>
        <taxon>Burkholderiaceae</taxon>
        <taxon>Paraburkholderia</taxon>
    </lineage>
</organism>
<evidence type="ECO:0000256" key="2">
    <source>
        <dbReference type="ARBA" id="ARBA00023015"/>
    </source>
</evidence>
<dbReference type="InterPro" id="IPR036271">
    <property type="entry name" value="Tet_transcr_reg_TetR-rel_C_sf"/>
</dbReference>
<dbReference type="GO" id="GO:0000976">
    <property type="term" value="F:transcription cis-regulatory region binding"/>
    <property type="evidence" value="ECO:0007669"/>
    <property type="project" value="TreeGrafter"/>
</dbReference>
<dbReference type="PANTHER" id="PTHR30055">
    <property type="entry name" value="HTH-TYPE TRANSCRIPTIONAL REGULATOR RUTR"/>
    <property type="match status" value="1"/>
</dbReference>
<dbReference type="InterPro" id="IPR001647">
    <property type="entry name" value="HTH_TetR"/>
</dbReference>
<feature type="DNA-binding region" description="H-T-H motif" evidence="5">
    <location>
        <begin position="35"/>
        <end position="54"/>
    </location>
</feature>
<dbReference type="RefSeq" id="WP_096716434.1">
    <property type="nucleotide sequence ID" value="NZ_JAOALG010000001.1"/>
</dbReference>
<name>A0A2A4F7S1_9BURK</name>
<keyword evidence="4" id="KW-0804">Transcription</keyword>
<evidence type="ECO:0000256" key="3">
    <source>
        <dbReference type="ARBA" id="ARBA00023125"/>
    </source>
</evidence>
<evidence type="ECO:0000256" key="1">
    <source>
        <dbReference type="ARBA" id="ARBA00022491"/>
    </source>
</evidence>
<keyword evidence="1" id="KW-0678">Repressor</keyword>
<gene>
    <name evidence="8" type="ORF">BWP39_00485</name>
    <name evidence="7" type="ORF">N0A02_03370</name>
</gene>
<dbReference type="PROSITE" id="PS01081">
    <property type="entry name" value="HTH_TETR_1"/>
    <property type="match status" value="1"/>
</dbReference>
<dbReference type="SUPFAM" id="SSF46689">
    <property type="entry name" value="Homeodomain-like"/>
    <property type="match status" value="1"/>
</dbReference>
<dbReference type="PANTHER" id="PTHR30055:SF224">
    <property type="entry name" value="TRANSCRIPTIONAL REGULATOR TETR FAMILY"/>
    <property type="match status" value="1"/>
</dbReference>
<dbReference type="GO" id="GO:0003700">
    <property type="term" value="F:DNA-binding transcription factor activity"/>
    <property type="evidence" value="ECO:0007669"/>
    <property type="project" value="TreeGrafter"/>
</dbReference>
<keyword evidence="10" id="KW-1185">Reference proteome</keyword>
<dbReference type="InterPro" id="IPR039536">
    <property type="entry name" value="TetR_C_Proteobacteria"/>
</dbReference>
<dbReference type="InterPro" id="IPR009057">
    <property type="entry name" value="Homeodomain-like_sf"/>
</dbReference>
<dbReference type="InterPro" id="IPR023772">
    <property type="entry name" value="DNA-bd_HTH_TetR-type_CS"/>
</dbReference>
<dbReference type="EMBL" id="JAOALG010000001">
    <property type="protein sequence ID" value="MEQ5838475.1"/>
    <property type="molecule type" value="Genomic_DNA"/>
</dbReference>
<dbReference type="PROSITE" id="PS50977">
    <property type="entry name" value="HTH_TETR_2"/>
    <property type="match status" value="1"/>
</dbReference>
<dbReference type="FunFam" id="1.10.10.60:FF:000141">
    <property type="entry name" value="TetR family transcriptional regulator"/>
    <property type="match status" value="1"/>
</dbReference>
<dbReference type="Gene3D" id="1.10.357.10">
    <property type="entry name" value="Tetracycline Repressor, domain 2"/>
    <property type="match status" value="1"/>
</dbReference>
<accession>A0A2A4F7S1</accession>
<reference evidence="8 9" key="1">
    <citation type="submission" date="2017-01" db="EMBL/GenBank/DDBJ databases">
        <title>Whole-Genome Shotgun Sequencing of Two beta-Proteobacterial Species in Search of the Bulgecin Biosynthetic Cluster.</title>
        <authorList>
            <person name="Horsman M.E."/>
            <person name="Marous D.R."/>
            <person name="Li R."/>
            <person name="Oliver R.A."/>
            <person name="Byun B."/>
            <person name="Emrich S.J."/>
            <person name="Boggess B."/>
            <person name="Townsend C.A."/>
            <person name="Mobashery S."/>
        </authorList>
    </citation>
    <scope>NUCLEOTIDE SEQUENCE [LARGE SCALE GENOMIC DNA]</scope>
    <source>
        <strain evidence="8 9">ATCC 31363</strain>
    </source>
</reference>
<evidence type="ECO:0000256" key="4">
    <source>
        <dbReference type="ARBA" id="ARBA00023163"/>
    </source>
</evidence>
<proteinExistence type="predicted"/>
<dbReference type="EMBL" id="MTZV01000001">
    <property type="protein sequence ID" value="PCE28700.1"/>
    <property type="molecule type" value="Genomic_DNA"/>
</dbReference>
<reference evidence="7 10" key="3">
    <citation type="journal article" date="2024" name="Chem. Sci.">
        <title>Discovery of a lagriamide polyketide by integrated genome mining, isotopic labeling, and untargeted metabolomics.</title>
        <authorList>
            <person name="Fergusson C.H."/>
            <person name="Saulog J."/>
            <person name="Paulo B.S."/>
            <person name="Wilson D.M."/>
            <person name="Liu D.Y."/>
            <person name="Morehouse N.J."/>
            <person name="Waterworth S."/>
            <person name="Barkei J."/>
            <person name="Gray C.A."/>
            <person name="Kwan J.C."/>
            <person name="Eustaquio A.S."/>
            <person name="Linington R.G."/>
        </authorList>
    </citation>
    <scope>NUCLEOTIDE SEQUENCE [LARGE SCALE GENOMIC DNA]</scope>
    <source>
        <strain evidence="7 10">RL17-338-BIF-B</strain>
    </source>
</reference>
<evidence type="ECO:0000256" key="5">
    <source>
        <dbReference type="PROSITE-ProRule" id="PRU00335"/>
    </source>
</evidence>
<evidence type="ECO:0000313" key="8">
    <source>
        <dbReference type="EMBL" id="PCE28700.1"/>
    </source>
</evidence>
<sequence>MNSSVNHQRLTDRKRSAIIGAAIEEFLATGYDATSMDRIAARADVSKRTVYNHFPSKELLFAAILHQLWDASQKGDAPAYRADEPLRAQLLDLLNRKLRLLTDESFLSLARVAIAAGIHSPDRARDMVARLGEREEDLTVWIRAAAADGRLKTDDPLFAALQLQALVKAFAFWPQVTMGQGPLGEAEQKQVAEAAADMFLARYA</sequence>
<dbReference type="Pfam" id="PF14246">
    <property type="entry name" value="TetR_C_7"/>
    <property type="match status" value="1"/>
</dbReference>
<dbReference type="Proteomes" id="UP001469089">
    <property type="component" value="Unassembled WGS sequence"/>
</dbReference>
<dbReference type="Proteomes" id="UP000218022">
    <property type="component" value="Unassembled WGS sequence"/>
</dbReference>
<protein>
    <submittedName>
        <fullName evidence="8">TetR family transcriptional regulator</fullName>
    </submittedName>
    <submittedName>
        <fullName evidence="7">TetR/AcrR family transcriptional regulator</fullName>
    </submittedName>
</protein>
<comment type="caution">
    <text evidence="8">The sequence shown here is derived from an EMBL/GenBank/DDBJ whole genome shotgun (WGS) entry which is preliminary data.</text>
</comment>
<feature type="domain" description="HTH tetR-type" evidence="6">
    <location>
        <begin position="12"/>
        <end position="72"/>
    </location>
</feature>